<dbReference type="InterPro" id="IPR012338">
    <property type="entry name" value="Beta-lactam/transpept-like"/>
</dbReference>
<organism evidence="2 3">
    <name type="scientific">Sphingobacterium bovistauri</name>
    <dbReference type="NCBI Taxonomy" id="2781959"/>
    <lineage>
        <taxon>Bacteria</taxon>
        <taxon>Pseudomonadati</taxon>
        <taxon>Bacteroidota</taxon>
        <taxon>Sphingobacteriia</taxon>
        <taxon>Sphingobacteriales</taxon>
        <taxon>Sphingobacteriaceae</taxon>
        <taxon>Sphingobacterium</taxon>
    </lineage>
</organism>
<accession>A0ABS7Z998</accession>
<proteinExistence type="predicted"/>
<dbReference type="InterPro" id="IPR001466">
    <property type="entry name" value="Beta-lactam-related"/>
</dbReference>
<evidence type="ECO:0000313" key="2">
    <source>
        <dbReference type="EMBL" id="MCA5006766.1"/>
    </source>
</evidence>
<dbReference type="InterPro" id="IPR050491">
    <property type="entry name" value="AmpC-like"/>
</dbReference>
<dbReference type="Pfam" id="PF00144">
    <property type="entry name" value="Beta-lactamase"/>
    <property type="match status" value="1"/>
</dbReference>
<dbReference type="EMBL" id="JADEYP010000046">
    <property type="protein sequence ID" value="MCA5006766.1"/>
    <property type="molecule type" value="Genomic_DNA"/>
</dbReference>
<gene>
    <name evidence="2" type="ORF">IPZ78_16625</name>
</gene>
<dbReference type="Proteomes" id="UP001165302">
    <property type="component" value="Unassembled WGS sequence"/>
</dbReference>
<feature type="domain" description="Beta-lactamase-related" evidence="1">
    <location>
        <begin position="27"/>
        <end position="350"/>
    </location>
</feature>
<dbReference type="Gene3D" id="3.40.710.10">
    <property type="entry name" value="DD-peptidase/beta-lactamase superfamily"/>
    <property type="match status" value="1"/>
</dbReference>
<dbReference type="SUPFAM" id="SSF56601">
    <property type="entry name" value="beta-lactamase/transpeptidase-like"/>
    <property type="match status" value="1"/>
</dbReference>
<evidence type="ECO:0000259" key="1">
    <source>
        <dbReference type="Pfam" id="PF00144"/>
    </source>
</evidence>
<dbReference type="RefSeq" id="WP_225555120.1">
    <property type="nucleotide sequence ID" value="NZ_JADEYP010000046.1"/>
</dbReference>
<dbReference type="PANTHER" id="PTHR46825">
    <property type="entry name" value="D-ALANYL-D-ALANINE-CARBOXYPEPTIDASE/ENDOPEPTIDASE AMPH"/>
    <property type="match status" value="1"/>
</dbReference>
<dbReference type="PANTHER" id="PTHR46825:SF9">
    <property type="entry name" value="BETA-LACTAMASE-RELATED DOMAIN-CONTAINING PROTEIN"/>
    <property type="match status" value="1"/>
</dbReference>
<reference evidence="2" key="1">
    <citation type="submission" date="2020-10" db="EMBL/GenBank/DDBJ databases">
        <authorList>
            <person name="Lu T."/>
            <person name="Wang Q."/>
            <person name="Han X."/>
        </authorList>
    </citation>
    <scope>NUCLEOTIDE SEQUENCE</scope>
    <source>
        <strain evidence="2">WQ 366</strain>
    </source>
</reference>
<protein>
    <submittedName>
        <fullName evidence="2">Beta-lactamase family protein</fullName>
    </submittedName>
</protein>
<comment type="caution">
    <text evidence="2">The sequence shown here is derived from an EMBL/GenBank/DDBJ whole genome shotgun (WGS) entry which is preliminary data.</text>
</comment>
<evidence type="ECO:0000313" key="3">
    <source>
        <dbReference type="Proteomes" id="UP001165302"/>
    </source>
</evidence>
<sequence>MKKIISCCLTVLMSNVLLFGQDLKSDVKKVADKYKAVGVAYVVVKDGEIIEKNAIGYSSIENNTPLDVDKNIFRIASISKSFTSTAIMQLVEKKRLSLDDDFSDLVGFSVRNPKFPNTKITLRMVLSHTSSINDVNGYFDLDVINPAKNSNWQKSYNNYEPGTNYQYCNLNFNMAGSVLERLTNIRFDNYIRQQILNPLALYGGYCIDSLDNKRFASLYSYNKDKEEFVHEASAYNPRSEDVRNHILGVTTPIFSPTGGMKISAVDLAKYMTMHMYYGKSGKIKILGKNYSKMMQKKLSEKEGYGLALLETSQLIAGEHLVGHTGSAYGLYSSMFFSPKKKYGIVVITNGCIPTYKDGNVALTAEIVNLLHDRLIK</sequence>
<name>A0ABS7Z998_9SPHI</name>
<keyword evidence="3" id="KW-1185">Reference proteome</keyword>